<dbReference type="GO" id="GO:0016984">
    <property type="term" value="F:ribulose-bisphosphate carboxylase activity"/>
    <property type="evidence" value="ECO:0007669"/>
    <property type="project" value="InterPro"/>
</dbReference>
<dbReference type="PANTHER" id="PTHR42704">
    <property type="entry name" value="RIBULOSE BISPHOSPHATE CARBOXYLASE"/>
    <property type="match status" value="1"/>
</dbReference>
<dbReference type="Pfam" id="PF00016">
    <property type="entry name" value="RuBisCO_large"/>
    <property type="match status" value="2"/>
</dbReference>
<feature type="domain" description="Ribulose bisphosphate carboxylase large subunit C-terminal" evidence="5">
    <location>
        <begin position="388"/>
        <end position="473"/>
    </location>
</feature>
<gene>
    <name evidence="7" type="ORF">COX64_02325</name>
</gene>
<dbReference type="SFLD" id="SFLDS00014">
    <property type="entry name" value="RuBisCO"/>
    <property type="match status" value="1"/>
</dbReference>
<dbReference type="AlphaFoldDB" id="A0A2M7W223"/>
<dbReference type="InterPro" id="IPR000685">
    <property type="entry name" value="RuBisCO_lsu_C"/>
</dbReference>
<dbReference type="SUPFAM" id="SSF51649">
    <property type="entry name" value="RuBisCo, C-terminal domain"/>
    <property type="match status" value="1"/>
</dbReference>
<dbReference type="Gene3D" id="3.20.20.110">
    <property type="entry name" value="Ribulose bisphosphate carboxylase, large subunit, C-terminal domain"/>
    <property type="match status" value="1"/>
</dbReference>
<comment type="caution">
    <text evidence="7">The sequence shown here is derived from an EMBL/GenBank/DDBJ whole genome shotgun (WGS) entry which is preliminary data.</text>
</comment>
<dbReference type="InterPro" id="IPR020878">
    <property type="entry name" value="RuBisCo_large_chain_AS"/>
</dbReference>
<dbReference type="Proteomes" id="UP000228952">
    <property type="component" value="Unassembled WGS sequence"/>
</dbReference>
<dbReference type="PROSITE" id="PS00157">
    <property type="entry name" value="RUBISCO_LARGE"/>
    <property type="match status" value="1"/>
</dbReference>
<evidence type="ECO:0000256" key="4">
    <source>
        <dbReference type="RuleBase" id="RU003834"/>
    </source>
</evidence>
<evidence type="ECO:0000259" key="6">
    <source>
        <dbReference type="Pfam" id="PF02788"/>
    </source>
</evidence>
<dbReference type="SFLD" id="SFLDG00301">
    <property type="entry name" value="RuBisCO-like_proteins"/>
    <property type="match status" value="1"/>
</dbReference>
<accession>A0A2M7W223</accession>
<keyword evidence="3" id="KW-0460">Magnesium</keyword>
<feature type="domain" description="Ribulose bisphosphate carboxylase large subunit ferrodoxin-like N-terminal" evidence="6">
    <location>
        <begin position="19"/>
        <end position="122"/>
    </location>
</feature>
<evidence type="ECO:0000256" key="1">
    <source>
        <dbReference type="ARBA" id="ARBA00001946"/>
    </source>
</evidence>
<dbReference type="GO" id="GO:0000287">
    <property type="term" value="F:magnesium ion binding"/>
    <property type="evidence" value="ECO:0007669"/>
    <property type="project" value="InterPro"/>
</dbReference>
<sequence length="495" mass="54948">MQEQYLHLNDKEVFNGEFMLAVFKMVPYGDIEIEDVATEVAAESSTGSNLKVGTMTGYSQSVDARVYKIDKEKNLVYIAYPWVMFDRGGNVQNIMTFIAGNIFGMAELRECKLLDVWFPSQMLDQYDGPSVTLDDMRGYLQNFDRPVLGSIIKPKIGLTSTEYAEVCYDFWVGGGDFVKNDEPQADQNFSPFQKMVVSVREAMDRAEEATGHTKVHSFNVSASDFDTMIKRADYISSIMKPGSYAFLVDGITSGWTAVQTIRRHYPNVFLHFHRAGHGAFTRAENPIGYSVLVLSKFARLAGASGIHTGTAGVGKMAGDVKDDITAAQGILRLRAKGHYFDQCWSEIPESDMDMIAEVKKEEELWASGARGIAQSRARGLDTFLERKMSWRVISKTAPIISGGLNPVLLPQFLDVIGTIDFITTMGGGVHSHPSGTKAGATAVVQSYEAWKAEVSLEEYAKEHKELDEAIKFFNKHGTQAHRVDNSAVYHNEDAI</sequence>
<evidence type="ECO:0000256" key="3">
    <source>
        <dbReference type="ARBA" id="ARBA00022842"/>
    </source>
</evidence>
<dbReference type="InterPro" id="IPR036376">
    <property type="entry name" value="RuBisCO_lsu_C_sf"/>
</dbReference>
<evidence type="ECO:0000313" key="8">
    <source>
        <dbReference type="Proteomes" id="UP000228952"/>
    </source>
</evidence>
<dbReference type="InterPro" id="IPR033966">
    <property type="entry name" value="RuBisCO"/>
</dbReference>
<proteinExistence type="inferred from homology"/>
<evidence type="ECO:0000256" key="2">
    <source>
        <dbReference type="ARBA" id="ARBA00022723"/>
    </source>
</evidence>
<keyword evidence="2" id="KW-0479">Metal-binding</keyword>
<dbReference type="InterPro" id="IPR036422">
    <property type="entry name" value="RuBisCO_lsu_N_sf"/>
</dbReference>
<dbReference type="SUPFAM" id="SSF54966">
    <property type="entry name" value="RuBisCO, large subunit, small (N-terminal) domain"/>
    <property type="match status" value="1"/>
</dbReference>
<dbReference type="NCBIfam" id="NF010002">
    <property type="entry name" value="PRK13475.1"/>
    <property type="match status" value="1"/>
</dbReference>
<evidence type="ECO:0000259" key="5">
    <source>
        <dbReference type="Pfam" id="PF00016"/>
    </source>
</evidence>
<dbReference type="GO" id="GO:0015977">
    <property type="term" value="P:carbon fixation"/>
    <property type="evidence" value="ECO:0007669"/>
    <property type="project" value="InterPro"/>
</dbReference>
<dbReference type="Pfam" id="PF02788">
    <property type="entry name" value="RuBisCO_large_N"/>
    <property type="match status" value="1"/>
</dbReference>
<reference evidence="8" key="1">
    <citation type="submission" date="2017-09" db="EMBL/GenBank/DDBJ databases">
        <title>Depth-based differentiation of microbial function through sediment-hosted aquifers and enrichment of novel symbionts in the deep terrestrial subsurface.</title>
        <authorList>
            <person name="Probst A.J."/>
            <person name="Ladd B."/>
            <person name="Jarett J.K."/>
            <person name="Geller-Mcgrath D.E."/>
            <person name="Sieber C.M.K."/>
            <person name="Emerson J.B."/>
            <person name="Anantharaman K."/>
            <person name="Thomas B.C."/>
            <person name="Malmstrom R."/>
            <person name="Stieglmeier M."/>
            <person name="Klingl A."/>
            <person name="Woyke T."/>
            <person name="Ryan C.M."/>
            <person name="Banfield J.F."/>
        </authorList>
    </citation>
    <scope>NUCLEOTIDE SEQUENCE [LARGE SCALE GENOMIC DNA]</scope>
</reference>
<feature type="domain" description="Ribulose bisphosphate carboxylase large subunit C-terminal" evidence="5">
    <location>
        <begin position="135"/>
        <end position="349"/>
    </location>
</feature>
<comment type="similarity">
    <text evidence="4">Belongs to the RuBisCO large chain family.</text>
</comment>
<name>A0A2M7W223_9BACT</name>
<dbReference type="Gene3D" id="3.30.70.150">
    <property type="entry name" value="RuBisCO large subunit, N-terminal domain"/>
    <property type="match status" value="1"/>
</dbReference>
<comment type="cofactor">
    <cofactor evidence="1">
        <name>Mg(2+)</name>
        <dbReference type="ChEBI" id="CHEBI:18420"/>
    </cofactor>
</comment>
<dbReference type="PANTHER" id="PTHR42704:SF17">
    <property type="entry name" value="RIBULOSE BISPHOSPHATE CARBOXYLASE LARGE CHAIN"/>
    <property type="match status" value="1"/>
</dbReference>
<dbReference type="InterPro" id="IPR017443">
    <property type="entry name" value="RuBisCO_lsu_fd_N"/>
</dbReference>
<organism evidence="7 8">
    <name type="scientific">Candidatus Dojkabacteria bacterium CG_4_10_14_0_2_um_filter_Dojkabacteria_WS6_41_15</name>
    <dbReference type="NCBI Taxonomy" id="2014249"/>
    <lineage>
        <taxon>Bacteria</taxon>
        <taxon>Candidatus Dojkabacteria</taxon>
    </lineage>
</organism>
<dbReference type="EMBL" id="PFQB01000055">
    <property type="protein sequence ID" value="PJA14308.1"/>
    <property type="molecule type" value="Genomic_DNA"/>
</dbReference>
<evidence type="ECO:0000313" key="7">
    <source>
        <dbReference type="EMBL" id="PJA14308.1"/>
    </source>
</evidence>
<protein>
    <submittedName>
        <fullName evidence="7">Ribulose 1,5-bisphosphate carboxylase</fullName>
    </submittedName>
</protein>